<dbReference type="Proteomes" id="UP000886289">
    <property type="component" value="Unassembled WGS sequence"/>
</dbReference>
<evidence type="ECO:0000313" key="1">
    <source>
        <dbReference type="EMBL" id="HDD43395.1"/>
    </source>
</evidence>
<comment type="caution">
    <text evidence="1">The sequence shown here is derived from an EMBL/GenBank/DDBJ whole genome shotgun (WGS) entry which is preliminary data.</text>
</comment>
<name>A0A7C0U1N5_DESA2</name>
<dbReference type="AlphaFoldDB" id="A0A7C0U1N5"/>
<evidence type="ECO:0008006" key="2">
    <source>
        <dbReference type="Google" id="ProtNLM"/>
    </source>
</evidence>
<organism evidence="1">
    <name type="scientific">Desulfofervidus auxilii</name>
    <dbReference type="NCBI Taxonomy" id="1621989"/>
    <lineage>
        <taxon>Bacteria</taxon>
        <taxon>Pseudomonadati</taxon>
        <taxon>Thermodesulfobacteriota</taxon>
        <taxon>Candidatus Desulfofervidia</taxon>
        <taxon>Candidatus Desulfofervidales</taxon>
        <taxon>Candidatus Desulfofervidaceae</taxon>
        <taxon>Candidatus Desulfofervidus</taxon>
    </lineage>
</organism>
<accession>A0A7C0U1N5</accession>
<protein>
    <recommendedName>
        <fullName evidence="2">YkgJ family cysteine cluster protein</fullName>
    </recommendedName>
</protein>
<dbReference type="Pfam" id="PF03692">
    <property type="entry name" value="CxxCxxCC"/>
    <property type="match status" value="1"/>
</dbReference>
<gene>
    <name evidence="1" type="ORF">ENG63_00835</name>
</gene>
<proteinExistence type="predicted"/>
<sequence>MLGDLFERYEFLAKKADILFRSIQEKYPGAVRCRIHCCDCCYAPFGLFPIEAAYLNYHFNRLDTRIKKDIFRQVEKAEADIWRAKDRLSVFDDDPKMKAYGLGKQRVRCPFLTRSDECILYEKRPIICRIYGVPFTVEDGKVCVCGLSGFQKGVTYPTIRLDKIYHELNKLSEELLIKFGSAHPERSLLMMPLSWALKLPLELILKGEFVE</sequence>
<dbReference type="EMBL" id="DRBS01000034">
    <property type="protein sequence ID" value="HDD43395.1"/>
    <property type="molecule type" value="Genomic_DNA"/>
</dbReference>
<reference evidence="1" key="1">
    <citation type="journal article" date="2020" name="mSystems">
        <title>Genome- and Community-Level Interaction Insights into Carbon Utilization and Element Cycling Functions of Hydrothermarchaeota in Hydrothermal Sediment.</title>
        <authorList>
            <person name="Zhou Z."/>
            <person name="Liu Y."/>
            <person name="Xu W."/>
            <person name="Pan J."/>
            <person name="Luo Z.H."/>
            <person name="Li M."/>
        </authorList>
    </citation>
    <scope>NUCLEOTIDE SEQUENCE [LARGE SCALE GENOMIC DNA]</scope>
    <source>
        <strain evidence="1">HyVt-233</strain>
    </source>
</reference>
<dbReference type="InterPro" id="IPR005358">
    <property type="entry name" value="Puta_zinc/iron-chelating_dom"/>
</dbReference>